<organism evidence="3 4">
    <name type="scientific">Sanguibacter antarcticus</name>
    <dbReference type="NCBI Taxonomy" id="372484"/>
    <lineage>
        <taxon>Bacteria</taxon>
        <taxon>Bacillati</taxon>
        <taxon>Actinomycetota</taxon>
        <taxon>Actinomycetes</taxon>
        <taxon>Micrococcales</taxon>
        <taxon>Sanguibacteraceae</taxon>
        <taxon>Sanguibacter</taxon>
    </lineage>
</organism>
<dbReference type="Pfam" id="PF00535">
    <property type="entry name" value="Glycos_transf_2"/>
    <property type="match status" value="1"/>
</dbReference>
<protein>
    <submittedName>
        <fullName evidence="3">Glycosyltransferase involved in cell wall biosynthesis</fullName>
    </submittedName>
</protein>
<reference evidence="3 4" key="1">
    <citation type="submission" date="2017-10" db="EMBL/GenBank/DDBJ databases">
        <title>Sequencing the genomes of 1000 actinobacteria strains.</title>
        <authorList>
            <person name="Klenk H.-P."/>
        </authorList>
    </citation>
    <scope>NUCLEOTIDE SEQUENCE [LARGE SCALE GENOMIC DNA]</scope>
    <source>
        <strain evidence="3 4">DSM 18966</strain>
    </source>
</reference>
<dbReference type="SUPFAM" id="SSF53448">
    <property type="entry name" value="Nucleotide-diphospho-sugar transferases"/>
    <property type="match status" value="1"/>
</dbReference>
<feature type="transmembrane region" description="Helical" evidence="1">
    <location>
        <begin position="132"/>
        <end position="154"/>
    </location>
</feature>
<evidence type="ECO:0000313" key="3">
    <source>
        <dbReference type="EMBL" id="PFG32531.1"/>
    </source>
</evidence>
<evidence type="ECO:0000259" key="2">
    <source>
        <dbReference type="Pfam" id="PF00535"/>
    </source>
</evidence>
<dbReference type="Proteomes" id="UP000225548">
    <property type="component" value="Unassembled WGS sequence"/>
</dbReference>
<feature type="domain" description="Glycosyltransferase 2-like" evidence="2">
    <location>
        <begin position="469"/>
        <end position="633"/>
    </location>
</feature>
<evidence type="ECO:0000313" key="4">
    <source>
        <dbReference type="Proteomes" id="UP000225548"/>
    </source>
</evidence>
<dbReference type="GO" id="GO:0016740">
    <property type="term" value="F:transferase activity"/>
    <property type="evidence" value="ECO:0007669"/>
    <property type="project" value="UniProtKB-KW"/>
</dbReference>
<dbReference type="Gene3D" id="3.90.550.10">
    <property type="entry name" value="Spore Coat Polysaccharide Biosynthesis Protein SpsA, Chain A"/>
    <property type="match status" value="1"/>
</dbReference>
<keyword evidence="1" id="KW-0812">Transmembrane</keyword>
<feature type="transmembrane region" description="Helical" evidence="1">
    <location>
        <begin position="20"/>
        <end position="42"/>
    </location>
</feature>
<dbReference type="PANTHER" id="PTHR43685">
    <property type="entry name" value="GLYCOSYLTRANSFERASE"/>
    <property type="match status" value="1"/>
</dbReference>
<dbReference type="InterPro" id="IPR029044">
    <property type="entry name" value="Nucleotide-diphossugar_trans"/>
</dbReference>
<feature type="transmembrane region" description="Helical" evidence="1">
    <location>
        <begin position="262"/>
        <end position="284"/>
    </location>
</feature>
<feature type="transmembrane region" description="Helical" evidence="1">
    <location>
        <begin position="305"/>
        <end position="333"/>
    </location>
</feature>
<feature type="transmembrane region" description="Helical" evidence="1">
    <location>
        <begin position="339"/>
        <end position="359"/>
    </location>
</feature>
<feature type="transmembrane region" description="Helical" evidence="1">
    <location>
        <begin position="49"/>
        <end position="69"/>
    </location>
</feature>
<feature type="transmembrane region" description="Helical" evidence="1">
    <location>
        <begin position="174"/>
        <end position="205"/>
    </location>
</feature>
<name>A0A2A9E1T5_9MICO</name>
<keyword evidence="4" id="KW-1185">Reference proteome</keyword>
<dbReference type="PANTHER" id="PTHR43685:SF11">
    <property type="entry name" value="GLYCOSYLTRANSFERASE TAGX-RELATED"/>
    <property type="match status" value="1"/>
</dbReference>
<dbReference type="EMBL" id="PDJG01000001">
    <property type="protein sequence ID" value="PFG32531.1"/>
    <property type="molecule type" value="Genomic_DNA"/>
</dbReference>
<keyword evidence="3" id="KW-0808">Transferase</keyword>
<proteinExistence type="predicted"/>
<comment type="caution">
    <text evidence="3">The sequence shown here is derived from an EMBL/GenBank/DDBJ whole genome shotgun (WGS) entry which is preliminary data.</text>
</comment>
<feature type="transmembrane region" description="Helical" evidence="1">
    <location>
        <begin position="371"/>
        <end position="392"/>
    </location>
</feature>
<dbReference type="InterPro" id="IPR050834">
    <property type="entry name" value="Glycosyltransf_2"/>
</dbReference>
<keyword evidence="1" id="KW-0472">Membrane</keyword>
<keyword evidence="1" id="KW-1133">Transmembrane helix</keyword>
<accession>A0A2A9E1T5</accession>
<evidence type="ECO:0000256" key="1">
    <source>
        <dbReference type="SAM" id="Phobius"/>
    </source>
</evidence>
<dbReference type="InterPro" id="IPR001173">
    <property type="entry name" value="Glyco_trans_2-like"/>
</dbReference>
<gene>
    <name evidence="3" type="ORF">ATL42_0371</name>
</gene>
<dbReference type="AlphaFoldDB" id="A0A2A9E1T5"/>
<dbReference type="RefSeq" id="WP_281254261.1">
    <property type="nucleotide sequence ID" value="NZ_PDJG01000001.1"/>
</dbReference>
<sequence>MTTEPSRTPTIGGSDATRIAVASAIGAVTNLVILTVAARVLLPVENNTAFVTFWSTLFAFFGVMTGFSIEATRAVSAATSSEDRTSVPTTGAGRPPRVMAVGVGIACVVGLLVGVTIPVWSPAIFTMHPWALGGLVVLGVTGNALHAATVGSLAGSRIWRPYSSLIGFESLVRLTLVLVCAFMGLGVLGFAAAAAAAAFTWAGFVATSSQVRHAVGVRVDSTLPLFLRRVTSSGVASGASALLVVGFPVLLSLTTPDAEMALAAPVLMAITLTRAPLMIPLNAYQGVAVTHFVAHRDQGLRAMLPAARLVVLVGVVGAVLALLVGPQIMALVFGSAYRVPGLVLAGLTLAVILLALLTLTGALCQALTMHGPFVAGWVTAVLVSVATLLVPASLEARSVLALAAGPVAGLIVHLTALRRAALLEVAANPSAVEQSVVDQSIVEQAVVEQSVLPDAVAVADGGLPVPRVSVCIATYNGERFVDEQLRSILDQLAPSDEVVVVDDASTDTTVAVVQAIADPRVRLVPADRNRGYVATFEAALAMATGEHVLLSDQDDVWVPGRVQLMVDALVDVDVVATNLGTLGGPESIRGPYGQADWHLRAADSRHPGRNILGTLAGNRPYYGCAMGVRRSALARVLPFPSYLDESHDLWIALYGNVFGSIQHVEARSLLRRFHEDNASPNRPRGPLAVVRSRAMLVRVVVDLVGRRFRSAAQERRSRKNRRASRQ</sequence>
<feature type="transmembrane region" description="Helical" evidence="1">
    <location>
        <begin position="98"/>
        <end position="120"/>
    </location>
</feature>
<feature type="transmembrane region" description="Helical" evidence="1">
    <location>
        <begin position="226"/>
        <end position="250"/>
    </location>
</feature>